<dbReference type="AlphaFoldDB" id="A0A6V6Z4U9"/>
<dbReference type="CDD" id="cd03809">
    <property type="entry name" value="GT4_MtfB-like"/>
    <property type="match status" value="1"/>
</dbReference>
<dbReference type="RefSeq" id="WP_180909691.1">
    <property type="nucleotide sequence ID" value="NZ_CAIJDP010000079.1"/>
</dbReference>
<protein>
    <submittedName>
        <fullName evidence="4">D-inositol-3-phosphate glycosyltransferase</fullName>
        <ecNumber evidence="4">2.4.1.250</ecNumber>
    </submittedName>
</protein>
<organism evidence="4 5">
    <name type="scientific">Flavobacterium salmonis</name>
    <dbReference type="NCBI Taxonomy" id="2654844"/>
    <lineage>
        <taxon>Bacteria</taxon>
        <taxon>Pseudomonadati</taxon>
        <taxon>Bacteroidota</taxon>
        <taxon>Flavobacteriia</taxon>
        <taxon>Flavobacteriales</taxon>
        <taxon>Flavobacteriaceae</taxon>
        <taxon>Flavobacterium</taxon>
    </lineage>
</organism>
<dbReference type="InterPro" id="IPR028098">
    <property type="entry name" value="Glyco_trans_4-like_N"/>
</dbReference>
<reference evidence="4 5" key="1">
    <citation type="submission" date="2020-06" db="EMBL/GenBank/DDBJ databases">
        <authorList>
            <person name="Criscuolo A."/>
        </authorList>
    </citation>
    <scope>NUCLEOTIDE SEQUENCE [LARGE SCALE GENOMIC DNA]</scope>
    <source>
        <strain evidence="5">CIP 111411</strain>
    </source>
</reference>
<proteinExistence type="predicted"/>
<name>A0A6V6Z4U9_9FLAO</name>
<evidence type="ECO:0000259" key="2">
    <source>
        <dbReference type="Pfam" id="PF00534"/>
    </source>
</evidence>
<dbReference type="Gene3D" id="3.40.50.2000">
    <property type="entry name" value="Glycogen Phosphorylase B"/>
    <property type="match status" value="2"/>
</dbReference>
<dbReference type="GO" id="GO:0009103">
    <property type="term" value="P:lipopolysaccharide biosynthetic process"/>
    <property type="evidence" value="ECO:0007669"/>
    <property type="project" value="TreeGrafter"/>
</dbReference>
<dbReference type="PANTHER" id="PTHR46401">
    <property type="entry name" value="GLYCOSYLTRANSFERASE WBBK-RELATED"/>
    <property type="match status" value="1"/>
</dbReference>
<accession>A0A6V6Z4U9</accession>
<dbReference type="Proteomes" id="UP000530060">
    <property type="component" value="Unassembled WGS sequence"/>
</dbReference>
<dbReference type="EC" id="2.4.1.250" evidence="4"/>
<evidence type="ECO:0000256" key="1">
    <source>
        <dbReference type="ARBA" id="ARBA00022679"/>
    </source>
</evidence>
<gene>
    <name evidence="4" type="primary">mshA_3</name>
    <name evidence="4" type="ORF">FLAT13_03378</name>
</gene>
<keyword evidence="5" id="KW-1185">Reference proteome</keyword>
<dbReference type="PANTHER" id="PTHR46401:SF2">
    <property type="entry name" value="GLYCOSYLTRANSFERASE WBBK-RELATED"/>
    <property type="match status" value="1"/>
</dbReference>
<dbReference type="EMBL" id="CAIJDP010000079">
    <property type="protein sequence ID" value="CAD0006606.1"/>
    <property type="molecule type" value="Genomic_DNA"/>
</dbReference>
<sequence length="379" mass="43188">MKRNTININLQPVNNQGSGIALFANKLIAELEKSKLYKIFGSFNFVRGVKKKELGRFSFPVKYSAIPVKVVYSRLIKKALPFYYHNMMEGESDINLFLTYKIPRVNYSGIVISTIHDLIPLRVATENSSIKTDYRNDIDYAIRYSDYLITISEASKKDILEEFLYNKNKIFVIPNGVDFELYSNEIEQEHLTKVKEKYQLPNKFVVYLGGIRKHKNVDNLIRAYALLSGDIREEISLVITQGNEELKKLAVNLKIEKQVFFTSYIDEEDKPAVYKLALAMAFISSYEGFGLPIIEAMAAGTPVITSNVSSMPEVAGDAAVLVDPFKIEQTTDALERIILDAEFRKKLIESGYENAKKYSWTHSGEELIKLCNTILNKHS</sequence>
<evidence type="ECO:0000259" key="3">
    <source>
        <dbReference type="Pfam" id="PF13439"/>
    </source>
</evidence>
<keyword evidence="4" id="KW-0328">Glycosyltransferase</keyword>
<evidence type="ECO:0000313" key="5">
    <source>
        <dbReference type="Proteomes" id="UP000530060"/>
    </source>
</evidence>
<dbReference type="SUPFAM" id="SSF53756">
    <property type="entry name" value="UDP-Glycosyltransferase/glycogen phosphorylase"/>
    <property type="match status" value="1"/>
</dbReference>
<feature type="domain" description="Glycosyl transferase family 1" evidence="2">
    <location>
        <begin position="199"/>
        <end position="353"/>
    </location>
</feature>
<comment type="caution">
    <text evidence="4">The sequence shown here is derived from an EMBL/GenBank/DDBJ whole genome shotgun (WGS) entry which is preliminary data.</text>
</comment>
<dbReference type="GO" id="GO:0102710">
    <property type="term" value="F:D-inositol-3-phosphate glycosyltransferase activity"/>
    <property type="evidence" value="ECO:0007669"/>
    <property type="project" value="UniProtKB-EC"/>
</dbReference>
<feature type="domain" description="Glycosyltransferase subfamily 4-like N-terminal" evidence="3">
    <location>
        <begin position="111"/>
        <end position="180"/>
    </location>
</feature>
<dbReference type="Pfam" id="PF13439">
    <property type="entry name" value="Glyco_transf_4"/>
    <property type="match status" value="1"/>
</dbReference>
<dbReference type="InterPro" id="IPR001296">
    <property type="entry name" value="Glyco_trans_1"/>
</dbReference>
<evidence type="ECO:0000313" key="4">
    <source>
        <dbReference type="EMBL" id="CAD0006606.1"/>
    </source>
</evidence>
<dbReference type="Pfam" id="PF00534">
    <property type="entry name" value="Glycos_transf_1"/>
    <property type="match status" value="1"/>
</dbReference>
<keyword evidence="1 4" id="KW-0808">Transferase</keyword>